<protein>
    <recommendedName>
        <fullName evidence="4">DUF4367 domain-containing protein</fullName>
    </recommendedName>
</protein>
<gene>
    <name evidence="2" type="ORF">H8S57_06810</name>
</gene>
<keyword evidence="1" id="KW-0812">Transmembrane</keyword>
<reference evidence="2" key="1">
    <citation type="submission" date="2020-08" db="EMBL/GenBank/DDBJ databases">
        <title>Genome public.</title>
        <authorList>
            <person name="Liu C."/>
            <person name="Sun Q."/>
        </authorList>
    </citation>
    <scope>NUCLEOTIDE SEQUENCE</scope>
    <source>
        <strain evidence="2">NSJ-51</strain>
    </source>
</reference>
<keyword evidence="3" id="KW-1185">Reference proteome</keyword>
<sequence>MERNFKRISDELKLPQESRERIRSQLSSYQKQSEDIPMKKATLKSRMPLIAAAVVMMMVLTLTAAAAVVHLFRNDIIVSSADNIPVSSSENGAPGAVAITGSGGNPPAALDEMTESARFKSDDWDVGDSINGGVVSEYSQWDSAEVLSSDPTLRSRCVSREDGAEKMEYTAENPANLLDTMTGRVTFDLGWMHEQYDYVPDANFSFVVSDAKGNYVSEIFDALYAKKDGSGYVDLSIYNIAQANYFGQSYIVDGSFETSYYYTSVDGYEFLITMDNGNVWAECRTSHATVSLYGAYSTTDEVEDILDHLSLTVNE</sequence>
<feature type="transmembrane region" description="Helical" evidence="1">
    <location>
        <begin position="49"/>
        <end position="72"/>
    </location>
</feature>
<organism evidence="2 3">
    <name type="scientific">Lawsonibacter hominis</name>
    <dbReference type="NCBI Taxonomy" id="2763053"/>
    <lineage>
        <taxon>Bacteria</taxon>
        <taxon>Bacillati</taxon>
        <taxon>Bacillota</taxon>
        <taxon>Clostridia</taxon>
        <taxon>Eubacteriales</taxon>
        <taxon>Oscillospiraceae</taxon>
        <taxon>Lawsonibacter</taxon>
    </lineage>
</organism>
<proteinExistence type="predicted"/>
<comment type="caution">
    <text evidence="2">The sequence shown here is derived from an EMBL/GenBank/DDBJ whole genome shotgun (WGS) entry which is preliminary data.</text>
</comment>
<accession>A0A8J6J632</accession>
<name>A0A8J6J632_9FIRM</name>
<dbReference type="Proteomes" id="UP000661435">
    <property type="component" value="Unassembled WGS sequence"/>
</dbReference>
<keyword evidence="1" id="KW-0472">Membrane</keyword>
<evidence type="ECO:0000313" key="3">
    <source>
        <dbReference type="Proteomes" id="UP000661435"/>
    </source>
</evidence>
<dbReference type="AlphaFoldDB" id="A0A8J6J632"/>
<keyword evidence="1" id="KW-1133">Transmembrane helix</keyword>
<dbReference type="EMBL" id="JACOPP010000006">
    <property type="protein sequence ID" value="MBC5733436.1"/>
    <property type="molecule type" value="Genomic_DNA"/>
</dbReference>
<evidence type="ECO:0000256" key="1">
    <source>
        <dbReference type="SAM" id="Phobius"/>
    </source>
</evidence>
<dbReference type="RefSeq" id="WP_186907330.1">
    <property type="nucleotide sequence ID" value="NZ_JACOPP010000006.1"/>
</dbReference>
<evidence type="ECO:0008006" key="4">
    <source>
        <dbReference type="Google" id="ProtNLM"/>
    </source>
</evidence>
<evidence type="ECO:0000313" key="2">
    <source>
        <dbReference type="EMBL" id="MBC5733436.1"/>
    </source>
</evidence>